<evidence type="ECO:0000259" key="2">
    <source>
        <dbReference type="Pfam" id="PF13439"/>
    </source>
</evidence>
<dbReference type="Pfam" id="PF13439">
    <property type="entry name" value="Glyco_transf_4"/>
    <property type="match status" value="1"/>
</dbReference>
<accession>A0A2U0I5R9</accession>
<dbReference type="CDD" id="cd03801">
    <property type="entry name" value="GT4_PimA-like"/>
    <property type="match status" value="1"/>
</dbReference>
<comment type="caution">
    <text evidence="3">The sequence shown here is derived from an EMBL/GenBank/DDBJ whole genome shotgun (WGS) entry which is preliminary data.</text>
</comment>
<dbReference type="InterPro" id="IPR028098">
    <property type="entry name" value="Glyco_trans_4-like_N"/>
</dbReference>
<dbReference type="EMBL" id="QEHR01000002">
    <property type="protein sequence ID" value="PVW16453.1"/>
    <property type="molecule type" value="Genomic_DNA"/>
</dbReference>
<proteinExistence type="predicted"/>
<dbReference type="AlphaFoldDB" id="A0A2U0I5R9"/>
<dbReference type="OrthoDB" id="832722at2"/>
<dbReference type="RefSeq" id="WP_133240811.1">
    <property type="nucleotide sequence ID" value="NZ_QEHR01000002.1"/>
</dbReference>
<evidence type="ECO:0000313" key="4">
    <source>
        <dbReference type="Proteomes" id="UP000245962"/>
    </source>
</evidence>
<protein>
    <recommendedName>
        <fullName evidence="5">Colanic acid biosynthesis glycosyltransferase WcaL</fullName>
    </recommendedName>
</protein>
<dbReference type="InterPro" id="IPR050194">
    <property type="entry name" value="Glycosyltransferase_grp1"/>
</dbReference>
<gene>
    <name evidence="3" type="ORF">DDV96_04135</name>
</gene>
<dbReference type="SUPFAM" id="SSF53756">
    <property type="entry name" value="UDP-Glycosyltransferase/glycogen phosphorylase"/>
    <property type="match status" value="1"/>
</dbReference>
<sequence length="407" mass="46567">MRPFVAYKLKSFPNVSETFIVSNVVYALKNKCKVRLYVNKYMGVSNSSQADILRQYNIGEKIEKPFSLSKKKVIRWCQLAYMAIHPRILSYLFTYYKNKSKRNTKPLLELYQYRHFKQNGVCHVHFNNALHPLPKLAKVGYIRPKIIVTFHGFDAFLENRESFQKKYGLFYRKHVKAVTVNSQYLKRQLLTLGIAENKIHIVPIGIDITDFKGTEKQLNPNQPTKLITVGRLVPLKGHRFALETVKKLKEGGYPVEYTIWGAGESLDTLQKQVAELGLTDVILFKGKASQEEVKQALQESHIFLMPSTYDEVTGRREAFGLVSLEAQATGLPVIGFNSGGFPNTLKDGETGFAVADRDSTEMAEKVKYLIDNPIVYESMSKNAMKHAANFDHQYTTQRYIDLYEKLA</sequence>
<dbReference type="PANTHER" id="PTHR45947">
    <property type="entry name" value="SULFOQUINOVOSYL TRANSFERASE SQD2"/>
    <property type="match status" value="1"/>
</dbReference>
<feature type="domain" description="Glycosyltransferase subfamily 4-like N-terminal" evidence="2">
    <location>
        <begin position="113"/>
        <end position="208"/>
    </location>
</feature>
<evidence type="ECO:0000259" key="1">
    <source>
        <dbReference type="Pfam" id="PF00534"/>
    </source>
</evidence>
<dbReference type="GO" id="GO:0016757">
    <property type="term" value="F:glycosyltransferase activity"/>
    <property type="evidence" value="ECO:0007669"/>
    <property type="project" value="InterPro"/>
</dbReference>
<name>A0A2U0I5R9_9FLAO</name>
<dbReference type="Gene3D" id="3.40.50.2000">
    <property type="entry name" value="Glycogen Phosphorylase B"/>
    <property type="match status" value="2"/>
</dbReference>
<evidence type="ECO:0000313" key="3">
    <source>
        <dbReference type="EMBL" id="PVW16453.1"/>
    </source>
</evidence>
<organism evidence="3 4">
    <name type="scientific">Marixanthomonas spongiae</name>
    <dbReference type="NCBI Taxonomy" id="2174845"/>
    <lineage>
        <taxon>Bacteria</taxon>
        <taxon>Pseudomonadati</taxon>
        <taxon>Bacteroidota</taxon>
        <taxon>Flavobacteriia</taxon>
        <taxon>Flavobacteriales</taxon>
        <taxon>Flavobacteriaceae</taxon>
        <taxon>Marixanthomonas</taxon>
    </lineage>
</organism>
<evidence type="ECO:0008006" key="5">
    <source>
        <dbReference type="Google" id="ProtNLM"/>
    </source>
</evidence>
<keyword evidence="4" id="KW-1185">Reference proteome</keyword>
<feature type="domain" description="Glycosyl transferase family 1" evidence="1">
    <location>
        <begin position="216"/>
        <end position="385"/>
    </location>
</feature>
<dbReference type="Proteomes" id="UP000245962">
    <property type="component" value="Unassembled WGS sequence"/>
</dbReference>
<dbReference type="PANTHER" id="PTHR45947:SF3">
    <property type="entry name" value="SULFOQUINOVOSYL TRANSFERASE SQD2"/>
    <property type="match status" value="1"/>
</dbReference>
<reference evidence="3 4" key="1">
    <citation type="submission" date="2018-04" db="EMBL/GenBank/DDBJ databases">
        <title>Marixanthomonas spongiae HN-E44 sp. nov., isolated from a marine sponge.</title>
        <authorList>
            <person name="Luo L."/>
            <person name="Zhuang L."/>
        </authorList>
    </citation>
    <scope>NUCLEOTIDE SEQUENCE [LARGE SCALE GENOMIC DNA]</scope>
    <source>
        <strain evidence="3 4">HN-E44</strain>
    </source>
</reference>
<dbReference type="InterPro" id="IPR001296">
    <property type="entry name" value="Glyco_trans_1"/>
</dbReference>
<dbReference type="Pfam" id="PF00534">
    <property type="entry name" value="Glycos_transf_1"/>
    <property type="match status" value="1"/>
</dbReference>